<reference evidence="4" key="2">
    <citation type="submission" date="2025-09" db="UniProtKB">
        <authorList>
            <consortium name="Ensembl"/>
        </authorList>
    </citation>
    <scope>IDENTIFICATION</scope>
</reference>
<dbReference type="PANTHER" id="PTHR15665">
    <property type="entry name" value="ASTEROID PROTEIN"/>
    <property type="match status" value="1"/>
</dbReference>
<evidence type="ECO:0000256" key="2">
    <source>
        <dbReference type="SAM" id="MobiDB-lite"/>
    </source>
</evidence>
<feature type="compositionally biased region" description="Basic and acidic residues" evidence="2">
    <location>
        <begin position="636"/>
        <end position="653"/>
    </location>
</feature>
<dbReference type="Gene3D" id="3.40.50.1010">
    <property type="entry name" value="5'-nuclease"/>
    <property type="match status" value="1"/>
</dbReference>
<evidence type="ECO:0000313" key="4">
    <source>
        <dbReference type="Ensembl" id="ENSLLEP00000018493.1"/>
    </source>
</evidence>
<gene>
    <name evidence="4" type="primary">ASTE1</name>
</gene>
<feature type="region of interest" description="Disordered" evidence="2">
    <location>
        <begin position="623"/>
        <end position="660"/>
    </location>
</feature>
<protein>
    <submittedName>
        <fullName evidence="4">Asteroid homolog 1</fullName>
    </submittedName>
</protein>
<dbReference type="PANTHER" id="PTHR15665:SF1">
    <property type="entry name" value="PROTEIN ASTEROID HOMOLOG 1"/>
    <property type="match status" value="1"/>
</dbReference>
<dbReference type="InterPro" id="IPR029060">
    <property type="entry name" value="PIN-like_dom_sf"/>
</dbReference>
<feature type="domain" description="Asteroid" evidence="3">
    <location>
        <begin position="115"/>
        <end position="261"/>
    </location>
</feature>
<keyword evidence="5" id="KW-1185">Reference proteome</keyword>
<reference evidence="4" key="1">
    <citation type="submission" date="2025-08" db="UniProtKB">
        <authorList>
            <consortium name="Ensembl"/>
        </authorList>
    </citation>
    <scope>IDENTIFICATION</scope>
</reference>
<comment type="similarity">
    <text evidence="1">Belongs to the asteroid family.</text>
</comment>
<dbReference type="InterPro" id="IPR039436">
    <property type="entry name" value="Asteroid_dom"/>
</dbReference>
<evidence type="ECO:0000256" key="1">
    <source>
        <dbReference type="ARBA" id="ARBA00007398"/>
    </source>
</evidence>
<proteinExistence type="inferred from homology"/>
<sequence length="673" mass="76354">MGVQGLTSFVASYSHLHSDVKLRNTKLVIDGNSLYHKLYLDSDLGQIHGGNYDAFTDLVRVFFGNLEMCDICAYIVLDGGNDVSDRKFGTQKQRLKDKIKMADKLSRGGNGQVLPLMVRDVFLQILRKLQVNVAQCFFEADREAAALANKWNCPVLTMDSDFCIFNVRAGYCPFNHFQWRNIVVPKQSNECFINAKRFSARVFCKYFKVDISLLPLFAVLAGNDYVAVPSVQKAISTIQAHIVNRNRSGNVQSCIKELLAWLSEFDHLEDAIDNALKYLGGKDLDQVLECLKRAMDDYDLCAVENLEHFFRNGSYLSVAASQLNVPNWVQSALVRGQLAPMLSDALVLKRTCLHVQVENMKRPSAHSITQPIRQVMYGLILNVYQDLIHNQQPEQPEKFIVSEFFRQETNLMRNGIEAIVLPREFGDLSLEKLPEVPLETRLNLFLGAFRVNINSLESVPPAHWLTVAATCFWVANASPKVRMHHLKALVMGIVCGQAFEMMAKKESLGEDPKLLYNKLKTYKKWREPRGRRRSDEKPIVDDLHLFCQWQCCLQTGLHFNQLLCTPLQEPDVTRIYNGILVSRLCHNLKSDISVEDLFKPAPVLDKLYRDCVQAVISSFPPGHFQKRSKSSKSKKEKTTAETTKDTKDARVTDSRSSSDVGNRFAALCLEETD</sequence>
<dbReference type="Ensembl" id="ENSLLET00000019220.1">
    <property type="protein sequence ID" value="ENSLLEP00000018493.1"/>
    <property type="gene ID" value="ENSLLEG00000011773.1"/>
</dbReference>
<evidence type="ECO:0000313" key="5">
    <source>
        <dbReference type="Proteomes" id="UP000694569"/>
    </source>
</evidence>
<dbReference type="Pfam" id="PF12813">
    <property type="entry name" value="XPG_I_2"/>
    <property type="match status" value="1"/>
</dbReference>
<dbReference type="AlphaFoldDB" id="A0A8C5MXJ9"/>
<accession>A0A8C5MXJ9</accession>
<dbReference type="OrthoDB" id="25987at2759"/>
<dbReference type="GeneTree" id="ENSGT00390000010145"/>
<dbReference type="Proteomes" id="UP000694569">
    <property type="component" value="Unplaced"/>
</dbReference>
<evidence type="ECO:0000259" key="3">
    <source>
        <dbReference type="Pfam" id="PF12813"/>
    </source>
</evidence>
<organism evidence="4 5">
    <name type="scientific">Leptobrachium leishanense</name>
    <name type="common">Leishan spiny toad</name>
    <dbReference type="NCBI Taxonomy" id="445787"/>
    <lineage>
        <taxon>Eukaryota</taxon>
        <taxon>Metazoa</taxon>
        <taxon>Chordata</taxon>
        <taxon>Craniata</taxon>
        <taxon>Vertebrata</taxon>
        <taxon>Euteleostomi</taxon>
        <taxon>Amphibia</taxon>
        <taxon>Batrachia</taxon>
        <taxon>Anura</taxon>
        <taxon>Pelobatoidea</taxon>
        <taxon>Megophryidae</taxon>
        <taxon>Leptobrachium</taxon>
    </lineage>
</organism>
<dbReference type="SUPFAM" id="SSF88723">
    <property type="entry name" value="PIN domain-like"/>
    <property type="match status" value="1"/>
</dbReference>
<name>A0A8C5MXJ9_9ANUR</name>
<dbReference type="InterPro" id="IPR026832">
    <property type="entry name" value="Asteroid"/>
</dbReference>
<feature type="compositionally biased region" description="Basic residues" evidence="2">
    <location>
        <begin position="624"/>
        <end position="635"/>
    </location>
</feature>